<dbReference type="Gene3D" id="3.40.50.300">
    <property type="entry name" value="P-loop containing nucleotide triphosphate hydrolases"/>
    <property type="match status" value="1"/>
</dbReference>
<comment type="pathway">
    <text evidence="1 11">Metabolic intermediate biosynthesis; chorismate biosynthesis; chorismate from D-erythrose 4-phosphate and phosphoenolpyruvate: step 5/7.</text>
</comment>
<dbReference type="InterPro" id="IPR027417">
    <property type="entry name" value="P-loop_NTPase"/>
</dbReference>
<keyword evidence="7 11" id="KW-0418">Kinase</keyword>
<accession>A0ABV6DKJ9</accession>
<feature type="binding site" evidence="11">
    <location>
        <position position="81"/>
    </location>
    <ligand>
        <name>substrate</name>
    </ligand>
</feature>
<evidence type="ECO:0000256" key="3">
    <source>
        <dbReference type="ARBA" id="ARBA00012154"/>
    </source>
</evidence>
<keyword evidence="13" id="KW-1185">Reference proteome</keyword>
<keyword evidence="5 11" id="KW-0808">Transferase</keyword>
<protein>
    <recommendedName>
        <fullName evidence="3 11">Shikimate kinase</fullName>
        <shortName evidence="11">SK</shortName>
        <ecNumber evidence="3 11">2.7.1.71</ecNumber>
    </recommendedName>
</protein>
<feature type="binding site" evidence="11">
    <location>
        <position position="35"/>
    </location>
    <ligand>
        <name>substrate</name>
    </ligand>
</feature>
<dbReference type="Pfam" id="PF01202">
    <property type="entry name" value="SKI"/>
    <property type="match status" value="1"/>
</dbReference>
<gene>
    <name evidence="11" type="primary">aroK</name>
    <name evidence="12" type="ORF">ACFFK0_12010</name>
</gene>
<keyword evidence="8 11" id="KW-0067">ATP-binding</keyword>
<evidence type="ECO:0000256" key="8">
    <source>
        <dbReference type="ARBA" id="ARBA00022840"/>
    </source>
</evidence>
<dbReference type="InterPro" id="IPR031322">
    <property type="entry name" value="Shikimate/glucono_kinase"/>
</dbReference>
<keyword evidence="11" id="KW-0479">Metal-binding</keyword>
<feature type="binding site" evidence="11">
    <location>
        <begin position="13"/>
        <end position="18"/>
    </location>
    <ligand>
        <name>ATP</name>
        <dbReference type="ChEBI" id="CHEBI:30616"/>
    </ligand>
</feature>
<dbReference type="HAMAP" id="MF_00109">
    <property type="entry name" value="Shikimate_kinase"/>
    <property type="match status" value="1"/>
</dbReference>
<name>A0ABV6DKJ9_9BACL</name>
<evidence type="ECO:0000256" key="2">
    <source>
        <dbReference type="ARBA" id="ARBA00006997"/>
    </source>
</evidence>
<feature type="binding site" evidence="11">
    <location>
        <position position="17"/>
    </location>
    <ligand>
        <name>Mg(2+)</name>
        <dbReference type="ChEBI" id="CHEBI:18420"/>
    </ligand>
</feature>
<dbReference type="PANTHER" id="PTHR21087:SF16">
    <property type="entry name" value="SHIKIMATE KINASE 1, CHLOROPLASTIC"/>
    <property type="match status" value="1"/>
</dbReference>
<reference evidence="12 13" key="1">
    <citation type="submission" date="2024-09" db="EMBL/GenBank/DDBJ databases">
        <authorList>
            <person name="Sun Q."/>
            <person name="Mori K."/>
        </authorList>
    </citation>
    <scope>NUCLEOTIDE SEQUENCE [LARGE SCALE GENOMIC DNA]</scope>
    <source>
        <strain evidence="12 13">CCM 7759</strain>
    </source>
</reference>
<evidence type="ECO:0000256" key="9">
    <source>
        <dbReference type="ARBA" id="ARBA00023141"/>
    </source>
</evidence>
<keyword evidence="9 11" id="KW-0057">Aromatic amino acid biosynthesis</keyword>
<comment type="subcellular location">
    <subcellularLocation>
        <location evidence="11">Cytoplasm</location>
    </subcellularLocation>
</comment>
<dbReference type="PRINTS" id="PR01100">
    <property type="entry name" value="SHIKIMTKNASE"/>
</dbReference>
<proteinExistence type="inferred from homology"/>
<comment type="cofactor">
    <cofactor evidence="11">
        <name>Mg(2+)</name>
        <dbReference type="ChEBI" id="CHEBI:18420"/>
    </cofactor>
    <text evidence="11">Binds 1 Mg(2+) ion per subunit.</text>
</comment>
<keyword evidence="11" id="KW-0963">Cytoplasm</keyword>
<dbReference type="PANTHER" id="PTHR21087">
    <property type="entry name" value="SHIKIMATE KINASE"/>
    <property type="match status" value="1"/>
</dbReference>
<comment type="function">
    <text evidence="11">Catalyzes the specific phosphorylation of the 3-hydroxyl group of shikimic acid using ATP as a cosubstrate.</text>
</comment>
<organism evidence="12 13">
    <name type="scientific">Paenibacillus chartarius</name>
    <dbReference type="NCBI Taxonomy" id="747481"/>
    <lineage>
        <taxon>Bacteria</taxon>
        <taxon>Bacillati</taxon>
        <taxon>Bacillota</taxon>
        <taxon>Bacilli</taxon>
        <taxon>Bacillales</taxon>
        <taxon>Paenibacillaceae</taxon>
        <taxon>Paenibacillus</taxon>
    </lineage>
</organism>
<comment type="caution">
    <text evidence="11">Lacks conserved residue(s) required for the propagation of feature annotation.</text>
</comment>
<comment type="similarity">
    <text evidence="2 11">Belongs to the shikimate kinase family.</text>
</comment>
<keyword evidence="11" id="KW-0460">Magnesium</keyword>
<dbReference type="PROSITE" id="PS01128">
    <property type="entry name" value="SHIKIMATE_KINASE"/>
    <property type="match status" value="1"/>
</dbReference>
<dbReference type="GO" id="GO:0016301">
    <property type="term" value="F:kinase activity"/>
    <property type="evidence" value="ECO:0007669"/>
    <property type="project" value="UniProtKB-KW"/>
</dbReference>
<dbReference type="InterPro" id="IPR023000">
    <property type="entry name" value="Shikimate_kinase_CS"/>
</dbReference>
<keyword evidence="4 11" id="KW-0028">Amino-acid biosynthesis</keyword>
<evidence type="ECO:0000256" key="5">
    <source>
        <dbReference type="ARBA" id="ARBA00022679"/>
    </source>
</evidence>
<dbReference type="Proteomes" id="UP001589776">
    <property type="component" value="Unassembled WGS sequence"/>
</dbReference>
<comment type="caution">
    <text evidence="12">The sequence shown here is derived from an EMBL/GenBank/DDBJ whole genome shotgun (WGS) entry which is preliminary data.</text>
</comment>
<evidence type="ECO:0000256" key="6">
    <source>
        <dbReference type="ARBA" id="ARBA00022741"/>
    </source>
</evidence>
<evidence type="ECO:0000256" key="11">
    <source>
        <dbReference type="HAMAP-Rule" id="MF_00109"/>
    </source>
</evidence>
<evidence type="ECO:0000256" key="10">
    <source>
        <dbReference type="ARBA" id="ARBA00048567"/>
    </source>
</evidence>
<feature type="binding site" evidence="11">
    <location>
        <position position="137"/>
    </location>
    <ligand>
        <name>substrate</name>
    </ligand>
</feature>
<sequence>MIRSNVVLVGFMGTGKSTVGTLAAARLGWSFVDSDAWIVQKSGMSIPELFAERGEAEFRRLETEAIRELLSGKGCVLATGGGAVLSAENRELMKEGGLVVALTASKEAIIERVQGDTNRPLLQGGVEERVTALLEARKGAYDFAEVKIDTERLSPEEVAERIVAAIQGTNREVEQL</sequence>
<evidence type="ECO:0000256" key="7">
    <source>
        <dbReference type="ARBA" id="ARBA00022777"/>
    </source>
</evidence>
<evidence type="ECO:0000256" key="4">
    <source>
        <dbReference type="ARBA" id="ARBA00022605"/>
    </source>
</evidence>
<comment type="subunit">
    <text evidence="11">Monomer.</text>
</comment>
<dbReference type="InterPro" id="IPR000623">
    <property type="entry name" value="Shikimate_kinase/TSH1"/>
</dbReference>
<feature type="binding site" evidence="11">
    <location>
        <position position="59"/>
    </location>
    <ligand>
        <name>substrate</name>
    </ligand>
</feature>
<comment type="catalytic activity">
    <reaction evidence="10 11">
        <text>shikimate + ATP = 3-phosphoshikimate + ADP + H(+)</text>
        <dbReference type="Rhea" id="RHEA:13121"/>
        <dbReference type="ChEBI" id="CHEBI:15378"/>
        <dbReference type="ChEBI" id="CHEBI:30616"/>
        <dbReference type="ChEBI" id="CHEBI:36208"/>
        <dbReference type="ChEBI" id="CHEBI:145989"/>
        <dbReference type="ChEBI" id="CHEBI:456216"/>
        <dbReference type="EC" id="2.7.1.71"/>
    </reaction>
</comment>
<dbReference type="EMBL" id="JBHLWN010000046">
    <property type="protein sequence ID" value="MFC0213170.1"/>
    <property type="molecule type" value="Genomic_DNA"/>
</dbReference>
<dbReference type="CDD" id="cd00464">
    <property type="entry name" value="SK"/>
    <property type="match status" value="1"/>
</dbReference>
<keyword evidence="6 11" id="KW-0547">Nucleotide-binding</keyword>
<dbReference type="RefSeq" id="WP_377470432.1">
    <property type="nucleotide sequence ID" value="NZ_JBHLWN010000046.1"/>
</dbReference>
<feature type="binding site" evidence="11">
    <location>
        <position position="119"/>
    </location>
    <ligand>
        <name>ATP</name>
        <dbReference type="ChEBI" id="CHEBI:30616"/>
    </ligand>
</feature>
<dbReference type="EC" id="2.7.1.71" evidence="3 11"/>
<dbReference type="SUPFAM" id="SSF52540">
    <property type="entry name" value="P-loop containing nucleoside triphosphate hydrolases"/>
    <property type="match status" value="1"/>
</dbReference>
<evidence type="ECO:0000313" key="13">
    <source>
        <dbReference type="Proteomes" id="UP001589776"/>
    </source>
</evidence>
<evidence type="ECO:0000313" key="12">
    <source>
        <dbReference type="EMBL" id="MFC0213170.1"/>
    </source>
</evidence>
<evidence type="ECO:0000256" key="1">
    <source>
        <dbReference type="ARBA" id="ARBA00004842"/>
    </source>
</evidence>